<accession>A0A0A9ABH0</accession>
<reference evidence="1" key="2">
    <citation type="journal article" date="2015" name="Data Brief">
        <title>Shoot transcriptome of the giant reed, Arundo donax.</title>
        <authorList>
            <person name="Barrero R.A."/>
            <person name="Guerrero F.D."/>
            <person name="Moolhuijzen P."/>
            <person name="Goolsby J.A."/>
            <person name="Tidwell J."/>
            <person name="Bellgard S.E."/>
            <person name="Bellgard M.I."/>
        </authorList>
    </citation>
    <scope>NUCLEOTIDE SEQUENCE</scope>
    <source>
        <tissue evidence="1">Shoot tissue taken approximately 20 cm above the soil surface</tissue>
    </source>
</reference>
<protein>
    <submittedName>
        <fullName evidence="1">Uncharacterized protein</fullName>
    </submittedName>
</protein>
<organism evidence="1">
    <name type="scientific">Arundo donax</name>
    <name type="common">Giant reed</name>
    <name type="synonym">Donax arundinaceus</name>
    <dbReference type="NCBI Taxonomy" id="35708"/>
    <lineage>
        <taxon>Eukaryota</taxon>
        <taxon>Viridiplantae</taxon>
        <taxon>Streptophyta</taxon>
        <taxon>Embryophyta</taxon>
        <taxon>Tracheophyta</taxon>
        <taxon>Spermatophyta</taxon>
        <taxon>Magnoliopsida</taxon>
        <taxon>Liliopsida</taxon>
        <taxon>Poales</taxon>
        <taxon>Poaceae</taxon>
        <taxon>PACMAD clade</taxon>
        <taxon>Arundinoideae</taxon>
        <taxon>Arundineae</taxon>
        <taxon>Arundo</taxon>
    </lineage>
</organism>
<reference evidence="1" key="1">
    <citation type="submission" date="2014-09" db="EMBL/GenBank/DDBJ databases">
        <authorList>
            <person name="Magalhaes I.L.F."/>
            <person name="Oliveira U."/>
            <person name="Santos F.R."/>
            <person name="Vidigal T.H.D.A."/>
            <person name="Brescovit A.D."/>
            <person name="Santos A.J."/>
        </authorList>
    </citation>
    <scope>NUCLEOTIDE SEQUENCE</scope>
    <source>
        <tissue evidence="1">Shoot tissue taken approximately 20 cm above the soil surface</tissue>
    </source>
</reference>
<sequence length="25" mass="2991">MWIAFVIPYDLQLLFCRAFKDDATI</sequence>
<dbReference type="EMBL" id="GBRH01248886">
    <property type="protein sequence ID" value="JAD49009.1"/>
    <property type="molecule type" value="Transcribed_RNA"/>
</dbReference>
<evidence type="ECO:0000313" key="1">
    <source>
        <dbReference type="EMBL" id="JAD49009.1"/>
    </source>
</evidence>
<dbReference type="AlphaFoldDB" id="A0A0A9ABH0"/>
<proteinExistence type="predicted"/>
<name>A0A0A9ABH0_ARUDO</name>